<dbReference type="SUPFAM" id="SSF47413">
    <property type="entry name" value="lambda repressor-like DNA-binding domains"/>
    <property type="match status" value="1"/>
</dbReference>
<feature type="domain" description="HTH cro/C1-type" evidence="2">
    <location>
        <begin position="35"/>
        <end position="62"/>
    </location>
</feature>
<evidence type="ECO:0000313" key="3">
    <source>
        <dbReference type="EMBL" id="KKZ12855.1"/>
    </source>
</evidence>
<gene>
    <name evidence="3" type="ORF">TH68_07300</name>
</gene>
<protein>
    <submittedName>
        <fullName evidence="3">DNA-binding protein</fullName>
    </submittedName>
</protein>
<reference evidence="3 4" key="1">
    <citation type="submission" date="2015-01" db="EMBL/GenBank/DDBJ databases">
        <title>Lifestyle Evolution in Cyanobacterial Symbionts of Sponges.</title>
        <authorList>
            <person name="Burgsdorf I."/>
            <person name="Slaby B.M."/>
            <person name="Handley K.M."/>
            <person name="Haber M."/>
            <person name="Blom J."/>
            <person name="Marshall C.W."/>
            <person name="Gilbert J.A."/>
            <person name="Hentschel U."/>
            <person name="Steindler L."/>
        </authorList>
    </citation>
    <scope>NUCLEOTIDE SEQUENCE [LARGE SCALE GENOMIC DNA]</scope>
    <source>
        <strain evidence="3">142</strain>
    </source>
</reference>
<dbReference type="Proteomes" id="UP000035054">
    <property type="component" value="Unassembled WGS sequence"/>
</dbReference>
<dbReference type="InterPro" id="IPR052345">
    <property type="entry name" value="Rad_response_metalloprotease"/>
</dbReference>
<evidence type="ECO:0000313" key="4">
    <source>
        <dbReference type="Proteomes" id="UP000035054"/>
    </source>
</evidence>
<accession>A0A6N3WZD8</accession>
<dbReference type="InterPro" id="IPR010359">
    <property type="entry name" value="IrrE_HExxH"/>
</dbReference>
<evidence type="ECO:0000256" key="1">
    <source>
        <dbReference type="ARBA" id="ARBA00007227"/>
    </source>
</evidence>
<comment type="caution">
    <text evidence="3">The sequence shown here is derived from an EMBL/GenBank/DDBJ whole genome shotgun (WGS) entry which is preliminary data.</text>
</comment>
<dbReference type="Gene3D" id="1.10.260.40">
    <property type="entry name" value="lambda repressor-like DNA-binding domains"/>
    <property type="match status" value="1"/>
</dbReference>
<dbReference type="Pfam" id="PF06114">
    <property type="entry name" value="Peptidase_M78"/>
    <property type="match status" value="1"/>
</dbReference>
<proteinExistence type="inferred from homology"/>
<evidence type="ECO:0000259" key="2">
    <source>
        <dbReference type="PROSITE" id="PS50943"/>
    </source>
</evidence>
<dbReference type="PANTHER" id="PTHR43236:SF2">
    <property type="entry name" value="BLL0069 PROTEIN"/>
    <property type="match status" value="1"/>
</dbReference>
<dbReference type="PROSITE" id="PS50943">
    <property type="entry name" value="HTH_CROC1"/>
    <property type="match status" value="1"/>
</dbReference>
<keyword evidence="3" id="KW-0238">DNA-binding</keyword>
<dbReference type="InterPro" id="IPR001387">
    <property type="entry name" value="Cro/C1-type_HTH"/>
</dbReference>
<comment type="similarity">
    <text evidence="1">Belongs to the short-chain fatty acyl-CoA assimilation regulator (ScfR) family.</text>
</comment>
<dbReference type="GO" id="GO:0003677">
    <property type="term" value="F:DNA binding"/>
    <property type="evidence" value="ECO:0007669"/>
    <property type="project" value="UniProtKB-KW"/>
</dbReference>
<dbReference type="Gene3D" id="1.10.10.2910">
    <property type="match status" value="1"/>
</dbReference>
<dbReference type="InterPro" id="IPR010982">
    <property type="entry name" value="Lambda_DNA-bd_dom_sf"/>
</dbReference>
<name>A0A6N3WZD8_9SYNE</name>
<dbReference type="AlphaFoldDB" id="A0A6N3WZD8"/>
<organism evidence="3 4">
    <name type="scientific">Candidatus Synechococcus spongiarum 142</name>
    <dbReference type="NCBI Taxonomy" id="1608213"/>
    <lineage>
        <taxon>Bacteria</taxon>
        <taxon>Bacillati</taxon>
        <taxon>Cyanobacteriota</taxon>
        <taxon>Cyanophyceae</taxon>
        <taxon>Synechococcales</taxon>
        <taxon>Synechococcaceae</taxon>
        <taxon>Synechococcus</taxon>
    </lineage>
</organism>
<sequence>MTRAPVNPQMLSWAARQRVGLKRDELVRKFEKLPQWETGERKPTLKQLEKFARTVHVPVGYFFLNEFPKEESPIPDFRTVAGQSVTELSPDLLEMIYACQERQSWYRDFALATQELELNFIGSAHVSMRPEEIAEGMRETLGLDLVTSKRCSGTDTLLRLLSKQAEDAGVLVMGSGIVASNTHRVLDTNEFRGFALVDSLAPLVFINRTDSKTGQLFTLAHELAHLWLGTSALSNVNPESKSEISDQRREEIWCNEVAAELLVPIADLRESIQENLQEQEELSKILSRLGKIFKVSKLVLLRRLLDASYLDRESFEIAWQNECMNWNISVQSKKSGGDFCRTTLSRVGHKFAEALIISTLEGQTLYRDAFRMLGVSGAETFNNLARKLKVV</sequence>
<dbReference type="PANTHER" id="PTHR43236">
    <property type="entry name" value="ANTITOXIN HIGA1"/>
    <property type="match status" value="1"/>
</dbReference>
<dbReference type="CDD" id="cd00093">
    <property type="entry name" value="HTH_XRE"/>
    <property type="match status" value="1"/>
</dbReference>
<dbReference type="EMBL" id="JXUO01000238">
    <property type="protein sequence ID" value="KKZ12855.1"/>
    <property type="molecule type" value="Genomic_DNA"/>
</dbReference>